<dbReference type="InterPro" id="IPR008183">
    <property type="entry name" value="Aldose_1/G6P_1-epimerase"/>
</dbReference>
<dbReference type="InterPro" id="IPR047215">
    <property type="entry name" value="Galactose_mutarotase-like"/>
</dbReference>
<dbReference type="RefSeq" id="WP_101473542.1">
    <property type="nucleotide sequence ID" value="NZ_CP060637.1"/>
</dbReference>
<evidence type="ECO:0000256" key="1">
    <source>
        <dbReference type="ARBA" id="ARBA00001614"/>
    </source>
</evidence>
<evidence type="ECO:0000256" key="4">
    <source>
        <dbReference type="ARBA" id="ARBA00013185"/>
    </source>
</evidence>
<evidence type="ECO:0000256" key="11">
    <source>
        <dbReference type="PIRSR" id="PIRSR005096-3"/>
    </source>
</evidence>
<dbReference type="PANTHER" id="PTHR10091">
    <property type="entry name" value="ALDOSE-1-EPIMERASE"/>
    <property type="match status" value="1"/>
</dbReference>
<evidence type="ECO:0000313" key="12">
    <source>
        <dbReference type="EMBL" id="QNM15354.1"/>
    </source>
</evidence>
<feature type="binding site" evidence="11">
    <location>
        <begin position="178"/>
        <end position="180"/>
    </location>
    <ligand>
        <name>beta-D-galactose</name>
        <dbReference type="ChEBI" id="CHEBI:27667"/>
    </ligand>
</feature>
<evidence type="ECO:0000313" key="13">
    <source>
        <dbReference type="Proteomes" id="UP000515913"/>
    </source>
</evidence>
<dbReference type="AlphaFoldDB" id="A0A7G9GX22"/>
<evidence type="ECO:0000256" key="9">
    <source>
        <dbReference type="PIRSR" id="PIRSR005096-1"/>
    </source>
</evidence>
<sequence length="349" mass="40283">MKITKEKWGITAKNEEVYLYRLENEFLEVEVLNYGGIIRKIITCDKNNNCENIVLNLESIKDYEGRSPYFGAIVGRNAGRIKNGYLKIDGNEYKLSKNSGENNIHGGIDNFSHKIWKVKEINEKNRFGLELSLKSFDLEEGFPGNVEVKVEYLLEKNEFLLNYYATTDKPTYINLTNHSYFNLSGNFKRDILDEELILNCRQFIAVDNDTLPVEILNVEKSAFDFTKPKKLKEALYADESQIKIVGGGLDHPFIIDKTRDIPCAILKDRENGRVLEVYTDQEAVVIYSGNYLYEVGNLNKEIICQKHMGICFETQNYADALNFIPDRAIITTPENPYIQKTKYVFKIEK</sequence>
<evidence type="ECO:0000256" key="5">
    <source>
        <dbReference type="ARBA" id="ARBA00014165"/>
    </source>
</evidence>
<gene>
    <name evidence="12" type="ORF">H9Q81_00500</name>
</gene>
<dbReference type="EC" id="5.1.3.3" evidence="4 8"/>
<dbReference type="SUPFAM" id="SSF74650">
    <property type="entry name" value="Galactose mutarotase-like"/>
    <property type="match status" value="1"/>
</dbReference>
<evidence type="ECO:0000256" key="2">
    <source>
        <dbReference type="ARBA" id="ARBA00005028"/>
    </source>
</evidence>
<dbReference type="PANTHER" id="PTHR10091:SF0">
    <property type="entry name" value="GALACTOSE MUTAROTASE"/>
    <property type="match status" value="1"/>
</dbReference>
<comment type="pathway">
    <text evidence="2 8">Carbohydrate metabolism; hexose metabolism.</text>
</comment>
<comment type="catalytic activity">
    <reaction evidence="1 8">
        <text>alpha-D-glucose = beta-D-glucose</text>
        <dbReference type="Rhea" id="RHEA:10264"/>
        <dbReference type="ChEBI" id="CHEBI:15903"/>
        <dbReference type="ChEBI" id="CHEBI:17925"/>
        <dbReference type="EC" id="5.1.3.3"/>
    </reaction>
</comment>
<dbReference type="Proteomes" id="UP000515913">
    <property type="component" value="Chromosome"/>
</dbReference>
<dbReference type="EMBL" id="CP060637">
    <property type="protein sequence ID" value="QNM15354.1"/>
    <property type="molecule type" value="Genomic_DNA"/>
</dbReference>
<evidence type="ECO:0000256" key="10">
    <source>
        <dbReference type="PIRSR" id="PIRSR005096-2"/>
    </source>
</evidence>
<keyword evidence="7 8" id="KW-0119">Carbohydrate metabolism</keyword>
<dbReference type="UniPathway" id="UPA00242"/>
<organism evidence="12 13">
    <name type="scientific">Fusobacterium hominis</name>
    <dbReference type="NCBI Taxonomy" id="2764326"/>
    <lineage>
        <taxon>Bacteria</taxon>
        <taxon>Fusobacteriati</taxon>
        <taxon>Fusobacteriota</taxon>
        <taxon>Fusobacteriia</taxon>
        <taxon>Fusobacteriales</taxon>
        <taxon>Fusobacteriaceae</taxon>
        <taxon>Fusobacterium</taxon>
    </lineage>
</organism>
<evidence type="ECO:0000256" key="3">
    <source>
        <dbReference type="ARBA" id="ARBA00006206"/>
    </source>
</evidence>
<dbReference type="PIRSF" id="PIRSF005096">
    <property type="entry name" value="GALM"/>
    <property type="match status" value="1"/>
</dbReference>
<dbReference type="InterPro" id="IPR015443">
    <property type="entry name" value="Aldose_1-epimerase"/>
</dbReference>
<feature type="binding site" evidence="10">
    <location>
        <position position="250"/>
    </location>
    <ligand>
        <name>beta-D-galactose</name>
        <dbReference type="ChEBI" id="CHEBI:27667"/>
    </ligand>
</feature>
<dbReference type="GO" id="GO:0030246">
    <property type="term" value="F:carbohydrate binding"/>
    <property type="evidence" value="ECO:0007669"/>
    <property type="project" value="InterPro"/>
</dbReference>
<proteinExistence type="inferred from homology"/>
<keyword evidence="6 8" id="KW-0413">Isomerase</keyword>
<dbReference type="KEGG" id="fho:H9Q81_00500"/>
<dbReference type="InterPro" id="IPR014718">
    <property type="entry name" value="GH-type_carb-bd"/>
</dbReference>
<feature type="active site" description="Proton acceptor" evidence="9">
    <location>
        <position position="313"/>
    </location>
</feature>
<name>A0A7G9GX22_9FUSO</name>
<dbReference type="PROSITE" id="PS00545">
    <property type="entry name" value="ALDOSE_1_EPIMERASE"/>
    <property type="match status" value="1"/>
</dbReference>
<dbReference type="CDD" id="cd09019">
    <property type="entry name" value="galactose_mutarotase_like"/>
    <property type="match status" value="1"/>
</dbReference>
<comment type="similarity">
    <text evidence="3 8">Belongs to the aldose epimerase family.</text>
</comment>
<dbReference type="GO" id="GO:0033499">
    <property type="term" value="P:galactose catabolic process via UDP-galactose, Leloir pathway"/>
    <property type="evidence" value="ECO:0007669"/>
    <property type="project" value="TreeGrafter"/>
</dbReference>
<protein>
    <recommendedName>
        <fullName evidence="5 8">Aldose 1-epimerase</fullName>
        <ecNumber evidence="4 8">5.1.3.3</ecNumber>
    </recommendedName>
</protein>
<keyword evidence="13" id="KW-1185">Reference proteome</keyword>
<accession>A0A7G9GX22</accession>
<evidence type="ECO:0000256" key="7">
    <source>
        <dbReference type="ARBA" id="ARBA00023277"/>
    </source>
</evidence>
<dbReference type="Pfam" id="PF01263">
    <property type="entry name" value="Aldose_epim"/>
    <property type="match status" value="1"/>
</dbReference>
<feature type="active site" description="Proton donor" evidence="9">
    <location>
        <position position="178"/>
    </location>
</feature>
<dbReference type="InterPro" id="IPR011013">
    <property type="entry name" value="Gal_mutarotase_sf_dom"/>
</dbReference>
<evidence type="ECO:0000256" key="6">
    <source>
        <dbReference type="ARBA" id="ARBA00023235"/>
    </source>
</evidence>
<dbReference type="Gene3D" id="2.70.98.10">
    <property type="match status" value="1"/>
</dbReference>
<reference evidence="12 13" key="1">
    <citation type="submission" date="2020-08" db="EMBL/GenBank/DDBJ databases">
        <authorList>
            <person name="Liu C."/>
            <person name="Sun Q."/>
        </authorList>
    </citation>
    <scope>NUCLEOTIDE SEQUENCE [LARGE SCALE GENOMIC DNA]</scope>
    <source>
        <strain evidence="12 13">NSJ-57</strain>
    </source>
</reference>
<dbReference type="GO" id="GO:0004034">
    <property type="term" value="F:aldose 1-epimerase activity"/>
    <property type="evidence" value="ECO:0007669"/>
    <property type="project" value="UniProtKB-EC"/>
</dbReference>
<evidence type="ECO:0000256" key="8">
    <source>
        <dbReference type="PIRNR" id="PIRNR005096"/>
    </source>
</evidence>
<dbReference type="GO" id="GO:0005737">
    <property type="term" value="C:cytoplasm"/>
    <property type="evidence" value="ECO:0007669"/>
    <property type="project" value="TreeGrafter"/>
</dbReference>
<dbReference type="InterPro" id="IPR018052">
    <property type="entry name" value="Ald1_epimerase_CS"/>
</dbReference>
<dbReference type="GO" id="GO:0006006">
    <property type="term" value="P:glucose metabolic process"/>
    <property type="evidence" value="ECO:0007669"/>
    <property type="project" value="TreeGrafter"/>
</dbReference>